<dbReference type="SUPFAM" id="SSF54001">
    <property type="entry name" value="Cysteine proteinases"/>
    <property type="match status" value="1"/>
</dbReference>
<dbReference type="Gene3D" id="3.90.70.10">
    <property type="entry name" value="Cysteine proteinases"/>
    <property type="match status" value="1"/>
</dbReference>
<evidence type="ECO:0000313" key="4">
    <source>
        <dbReference type="EMBL" id="CAI9925825.1"/>
    </source>
</evidence>
<evidence type="ECO:0000313" key="5">
    <source>
        <dbReference type="EMBL" id="CAL6018846.1"/>
    </source>
</evidence>
<dbReference type="PROSITE" id="PS00639">
    <property type="entry name" value="THIOL_PROTEASE_HIS"/>
    <property type="match status" value="1"/>
</dbReference>
<evidence type="ECO:0000256" key="1">
    <source>
        <dbReference type="ARBA" id="ARBA00008455"/>
    </source>
</evidence>
<feature type="transmembrane region" description="Helical" evidence="2">
    <location>
        <begin position="783"/>
        <end position="805"/>
    </location>
</feature>
<evidence type="ECO:0000313" key="6">
    <source>
        <dbReference type="Proteomes" id="UP001642409"/>
    </source>
</evidence>
<dbReference type="InterPro" id="IPR025660">
    <property type="entry name" value="Pept_his_AS"/>
</dbReference>
<dbReference type="InterPro" id="IPR038765">
    <property type="entry name" value="Papain-like_cys_pep_sf"/>
</dbReference>
<feature type="domain" description="Peptidase C1A papain C-terminal" evidence="3">
    <location>
        <begin position="107"/>
        <end position="394"/>
    </location>
</feature>
<dbReference type="GO" id="GO:0006508">
    <property type="term" value="P:proteolysis"/>
    <property type="evidence" value="ECO:0007669"/>
    <property type="project" value="InterPro"/>
</dbReference>
<dbReference type="InterPro" id="IPR013128">
    <property type="entry name" value="Peptidase_C1A"/>
</dbReference>
<keyword evidence="2" id="KW-1133">Transmembrane helix</keyword>
<evidence type="ECO:0000259" key="3">
    <source>
        <dbReference type="SMART" id="SM00645"/>
    </source>
</evidence>
<evidence type="ECO:0000256" key="2">
    <source>
        <dbReference type="SAM" id="Phobius"/>
    </source>
</evidence>
<keyword evidence="6" id="KW-1185">Reference proteome</keyword>
<protein>
    <submittedName>
        <fullName evidence="4">Cathepsin L</fullName>
    </submittedName>
    <submittedName>
        <fullName evidence="5">Cathepsin_L</fullName>
    </submittedName>
</protein>
<dbReference type="Pfam" id="PF00112">
    <property type="entry name" value="Peptidase_C1"/>
    <property type="match status" value="1"/>
</dbReference>
<comment type="caution">
    <text evidence="4">The sequence shown here is derived from an EMBL/GenBank/DDBJ whole genome shotgun (WGS) entry which is preliminary data.</text>
</comment>
<comment type="similarity">
    <text evidence="1">Belongs to the peptidase C1 family.</text>
</comment>
<dbReference type="InterPro" id="IPR000668">
    <property type="entry name" value="Peptidase_C1A_C"/>
</dbReference>
<dbReference type="EMBL" id="CATOUU010000347">
    <property type="protein sequence ID" value="CAI9925825.1"/>
    <property type="molecule type" value="Genomic_DNA"/>
</dbReference>
<accession>A0AA86TRQ5</accession>
<organism evidence="4">
    <name type="scientific">Hexamita inflata</name>
    <dbReference type="NCBI Taxonomy" id="28002"/>
    <lineage>
        <taxon>Eukaryota</taxon>
        <taxon>Metamonada</taxon>
        <taxon>Diplomonadida</taxon>
        <taxon>Hexamitidae</taxon>
        <taxon>Hexamitinae</taxon>
        <taxon>Hexamita</taxon>
    </lineage>
</organism>
<keyword evidence="2" id="KW-0812">Transmembrane</keyword>
<name>A0AA86TRQ5_9EUKA</name>
<dbReference type="EMBL" id="CAXDID020000081">
    <property type="protein sequence ID" value="CAL6018846.1"/>
    <property type="molecule type" value="Genomic_DNA"/>
</dbReference>
<sequence>MIYIRIFCAQFELTKLTCEEGFVLYKQTFNKSYQEDEKMHFNIFCSNFRDVVELLKTDPNLPIGLVPMMDSYVNKYNRKSNMNKYYKTKPQNDICSAINPLPDLMTVYSSVDLREMDLITPSKSQGTYLWSQVFSTNAIFENSILRDKKNLNSFWQTKVSPSILNLSEQYLMSNLLCDSCNYDGIIFRTFNDALYNTVPGNLFQRDPPRKPISTVDLMENYPFDYNKYLANWTSNIALPTKLLPENILLPLKFFNNSGVQYMVNWCNLYAAKTPIVKIFDDDKQNFNISTIKTIQSYLSRGLAIAMNIFIGSGPQQIIFQNFKGNTILHNECEQIFSSGDHAVTIVGYGKKSGKDVWVIKNSFGEQWGDQGFFFLEIGKNSYCSEQFAYTSIPKYFDMTETTPYSRGTLKRGLTYTLDCDNYFTNISGKVDCYDTCPPAYPVLLETNQCVNISCPSDKIYVEHNQCSSKCTTNAYYVSGSINICVPFCSGFFIQITSSSKQCIEKCPESSPYYQPGTCVSKCSSGIYSAVNKKLVCQDVCNSVFVLNASNDNSKQCLQSCPSDAPYSDAGLCSIRCASGAYSIIDNQYICQDSCSLFITNISNQNSKQCIKFCPLAAPYYDPGSCSVSCTSGYFTVESGVQQFFCQQHCALFINMNNQRQCVKQCPLEAPFNDSGLCQVLCSSNTFLVINSIQTCVSNCSKYFVQQQNQQLCVSSCTTPLTYINGTECVHSCKYFKQTGSENICVNSCQIFQIQDGLKKCLEKCNGDVVNGECHMKEKNTIKFVIITVPAAVGGIIVLIILIVTVKCCQKRTVLRKSNTKAQLKENMKQKLISTNKSQL</sequence>
<gene>
    <name evidence="4" type="ORF">HINF_LOCUS13470</name>
    <name evidence="5" type="ORF">HINF_LOCUS26667</name>
</gene>
<dbReference type="SMART" id="SM00645">
    <property type="entry name" value="Pept_C1"/>
    <property type="match status" value="1"/>
</dbReference>
<dbReference type="Proteomes" id="UP001642409">
    <property type="component" value="Unassembled WGS sequence"/>
</dbReference>
<reference evidence="4" key="1">
    <citation type="submission" date="2023-06" db="EMBL/GenBank/DDBJ databases">
        <authorList>
            <person name="Kurt Z."/>
        </authorList>
    </citation>
    <scope>NUCLEOTIDE SEQUENCE</scope>
</reference>
<keyword evidence="2" id="KW-0472">Membrane</keyword>
<proteinExistence type="inferred from homology"/>
<dbReference type="GO" id="GO:0008234">
    <property type="term" value="F:cysteine-type peptidase activity"/>
    <property type="evidence" value="ECO:0007669"/>
    <property type="project" value="InterPro"/>
</dbReference>
<dbReference type="AlphaFoldDB" id="A0AA86TRQ5"/>
<reference evidence="5 6" key="2">
    <citation type="submission" date="2024-07" db="EMBL/GenBank/DDBJ databases">
        <authorList>
            <person name="Akdeniz Z."/>
        </authorList>
    </citation>
    <scope>NUCLEOTIDE SEQUENCE [LARGE SCALE GENOMIC DNA]</scope>
</reference>
<dbReference type="PANTHER" id="PTHR12411">
    <property type="entry name" value="CYSTEINE PROTEASE FAMILY C1-RELATED"/>
    <property type="match status" value="1"/>
</dbReference>